<sequence length="340" mass="34233">MKTGRLTALAATTALASLGLTACQTGSAPEPGPEMGNAVAAASPESVDPAGRVIDVDTEVIDLAVAGETIALRSAESLQVGTLADFDAGEAETVEIPAACADLTASADTFVLACGSEVLLVDAASPTIPTSRDVSDNAPASSASLTTTGELLVGNAEESVVSVHRDGEDADTIDVAGTTDQLLAVPINGAQDVAVRSNIANTTVQDIHWEDGEQGGTLRVGVGVGQIAAGEDGLVIASDTLGDQIAVYTATDVIRLHQTAPVDASPWGVAWDPDRDLAWVASTADNVLASYDISSGVPEQVHTLNSVADAHHIAVLPDGTLVAVSATGDGLQVIDDPDAA</sequence>
<protein>
    <recommendedName>
        <fullName evidence="4">Prolipoprotein LppL</fullName>
    </recommendedName>
</protein>
<keyword evidence="1" id="KW-0732">Signal</keyword>
<dbReference type="InterPro" id="IPR011044">
    <property type="entry name" value="Quino_amine_DH_bsu"/>
</dbReference>
<evidence type="ECO:0008006" key="4">
    <source>
        <dbReference type="Google" id="ProtNLM"/>
    </source>
</evidence>
<evidence type="ECO:0000313" key="3">
    <source>
        <dbReference type="Proteomes" id="UP001238805"/>
    </source>
</evidence>
<accession>A0ABY8VJD2</accession>
<dbReference type="EMBL" id="CP126970">
    <property type="protein sequence ID" value="WIM69751.1"/>
    <property type="molecule type" value="Genomic_DNA"/>
</dbReference>
<feature type="chain" id="PRO_5045741035" description="Prolipoprotein LppL" evidence="1">
    <location>
        <begin position="23"/>
        <end position="340"/>
    </location>
</feature>
<evidence type="ECO:0000313" key="2">
    <source>
        <dbReference type="EMBL" id="WIM69751.1"/>
    </source>
</evidence>
<organism evidence="2 3">
    <name type="scientific">Corynebacterium suedekumii</name>
    <dbReference type="NCBI Taxonomy" id="3049801"/>
    <lineage>
        <taxon>Bacteria</taxon>
        <taxon>Bacillati</taxon>
        <taxon>Actinomycetota</taxon>
        <taxon>Actinomycetes</taxon>
        <taxon>Mycobacteriales</taxon>
        <taxon>Corynebacteriaceae</taxon>
        <taxon>Corynebacterium</taxon>
    </lineage>
</organism>
<proteinExistence type="predicted"/>
<name>A0ABY8VJD2_9CORY</name>
<gene>
    <name evidence="2" type="ORF">QP029_11055</name>
</gene>
<dbReference type="Gene3D" id="2.130.10.10">
    <property type="entry name" value="YVTN repeat-like/Quinoprotein amine dehydrogenase"/>
    <property type="match status" value="1"/>
</dbReference>
<dbReference type="SUPFAM" id="SSF50969">
    <property type="entry name" value="YVTN repeat-like/Quinoprotein amine dehydrogenase"/>
    <property type="match status" value="1"/>
</dbReference>
<dbReference type="RefSeq" id="WP_284874345.1">
    <property type="nucleotide sequence ID" value="NZ_CP126970.1"/>
</dbReference>
<dbReference type="InterPro" id="IPR015943">
    <property type="entry name" value="WD40/YVTN_repeat-like_dom_sf"/>
</dbReference>
<dbReference type="Proteomes" id="UP001238805">
    <property type="component" value="Chromosome"/>
</dbReference>
<dbReference type="PROSITE" id="PS51257">
    <property type="entry name" value="PROKAR_LIPOPROTEIN"/>
    <property type="match status" value="1"/>
</dbReference>
<feature type="signal peptide" evidence="1">
    <location>
        <begin position="1"/>
        <end position="22"/>
    </location>
</feature>
<keyword evidence="3" id="KW-1185">Reference proteome</keyword>
<reference evidence="2 3" key="1">
    <citation type="submission" date="2023-05" db="EMBL/GenBank/DDBJ databases">
        <title>Corynebacterium suedekumii sp. nov. and Corynebacterium breve sp. nov. isolated from raw cow's milk.</title>
        <authorList>
            <person name="Baer M.K."/>
            <person name="Mehl L."/>
            <person name="Hellmuth R."/>
            <person name="Marke G."/>
            <person name="Lipski A."/>
        </authorList>
    </citation>
    <scope>NUCLEOTIDE SEQUENCE [LARGE SCALE GENOMIC DNA]</scope>
    <source>
        <strain evidence="2 3">LM112</strain>
    </source>
</reference>
<evidence type="ECO:0000256" key="1">
    <source>
        <dbReference type="SAM" id="SignalP"/>
    </source>
</evidence>